<dbReference type="GO" id="GO:0003676">
    <property type="term" value="F:nucleic acid binding"/>
    <property type="evidence" value="ECO:0007669"/>
    <property type="project" value="InterPro"/>
</dbReference>
<dbReference type="PROSITE" id="PS50994">
    <property type="entry name" value="INTEGRASE"/>
    <property type="match status" value="1"/>
</dbReference>
<dbReference type="GO" id="GO:0015074">
    <property type="term" value="P:DNA integration"/>
    <property type="evidence" value="ECO:0007669"/>
    <property type="project" value="InterPro"/>
</dbReference>
<feature type="region of interest" description="Disordered" evidence="6">
    <location>
        <begin position="57"/>
        <end position="136"/>
    </location>
</feature>
<feature type="region of interest" description="Disordered" evidence="6">
    <location>
        <begin position="687"/>
        <end position="718"/>
    </location>
</feature>
<evidence type="ECO:0008006" key="12">
    <source>
        <dbReference type="Google" id="ProtNLM"/>
    </source>
</evidence>
<feature type="region of interest" description="Disordered" evidence="6">
    <location>
        <begin position="766"/>
        <end position="820"/>
    </location>
</feature>
<dbReference type="Pfam" id="PF18044">
    <property type="entry name" value="zf-CCCH_4"/>
    <property type="match status" value="1"/>
</dbReference>
<organism evidence="10 11">
    <name type="scientific">Symbiodinium natans</name>
    <dbReference type="NCBI Taxonomy" id="878477"/>
    <lineage>
        <taxon>Eukaryota</taxon>
        <taxon>Sar</taxon>
        <taxon>Alveolata</taxon>
        <taxon>Dinophyceae</taxon>
        <taxon>Suessiales</taxon>
        <taxon>Symbiodiniaceae</taxon>
        <taxon>Symbiodinium</taxon>
    </lineage>
</organism>
<feature type="coiled-coil region" evidence="5">
    <location>
        <begin position="944"/>
        <end position="971"/>
    </location>
</feature>
<dbReference type="EMBL" id="CAJNDS010002246">
    <property type="protein sequence ID" value="CAE7390968.1"/>
    <property type="molecule type" value="Genomic_DNA"/>
</dbReference>
<feature type="zinc finger region" description="C3H1-type" evidence="4">
    <location>
        <begin position="716"/>
        <end position="744"/>
    </location>
</feature>
<feature type="compositionally biased region" description="Polar residues" evidence="6">
    <location>
        <begin position="265"/>
        <end position="276"/>
    </location>
</feature>
<proteinExistence type="predicted"/>
<evidence type="ECO:0000259" key="9">
    <source>
        <dbReference type="PROSITE" id="PS50994"/>
    </source>
</evidence>
<gene>
    <name evidence="10" type="ORF">SNAT2548_LOCUS21310</name>
</gene>
<feature type="compositionally biased region" description="Low complexity" evidence="6">
    <location>
        <begin position="687"/>
        <end position="697"/>
    </location>
</feature>
<feature type="region of interest" description="Disordered" evidence="6">
    <location>
        <begin position="834"/>
        <end position="857"/>
    </location>
</feature>
<protein>
    <recommendedName>
        <fullName evidence="12">Copia protein</fullName>
    </recommendedName>
</protein>
<evidence type="ECO:0000256" key="6">
    <source>
        <dbReference type="SAM" id="MobiDB-lite"/>
    </source>
</evidence>
<keyword evidence="2 4" id="KW-0863">Zinc-finger</keyword>
<dbReference type="InterPro" id="IPR012337">
    <property type="entry name" value="RNaseH-like_sf"/>
</dbReference>
<dbReference type="PROSITE" id="PS50158">
    <property type="entry name" value="ZF_CCHC"/>
    <property type="match status" value="1"/>
</dbReference>
<feature type="domain" description="Integrase catalytic" evidence="9">
    <location>
        <begin position="1474"/>
        <end position="1606"/>
    </location>
</feature>
<dbReference type="InterPro" id="IPR036397">
    <property type="entry name" value="RNaseH_sf"/>
</dbReference>
<evidence type="ECO:0000256" key="1">
    <source>
        <dbReference type="ARBA" id="ARBA00022723"/>
    </source>
</evidence>
<keyword evidence="1 4" id="KW-0479">Metal-binding</keyword>
<evidence type="ECO:0000256" key="4">
    <source>
        <dbReference type="PROSITE-ProRule" id="PRU00723"/>
    </source>
</evidence>
<name>A0A812QE43_9DINO</name>
<feature type="domain" description="C3H1-type" evidence="7">
    <location>
        <begin position="716"/>
        <end position="744"/>
    </location>
</feature>
<evidence type="ECO:0000313" key="11">
    <source>
        <dbReference type="Proteomes" id="UP000604046"/>
    </source>
</evidence>
<feature type="compositionally biased region" description="Pro residues" evidence="6">
    <location>
        <begin position="392"/>
        <end position="401"/>
    </location>
</feature>
<feature type="region of interest" description="Disordered" evidence="6">
    <location>
        <begin position="260"/>
        <end position="408"/>
    </location>
</feature>
<feature type="compositionally biased region" description="Polar residues" evidence="6">
    <location>
        <begin position="125"/>
        <end position="136"/>
    </location>
</feature>
<evidence type="ECO:0000259" key="8">
    <source>
        <dbReference type="PROSITE" id="PS50158"/>
    </source>
</evidence>
<keyword evidence="3 4" id="KW-0862">Zinc</keyword>
<dbReference type="InterPro" id="IPR036855">
    <property type="entry name" value="Znf_CCCH_sf"/>
</dbReference>
<dbReference type="PROSITE" id="PS50103">
    <property type="entry name" value="ZF_C3H1"/>
    <property type="match status" value="1"/>
</dbReference>
<feature type="domain" description="CCHC-type" evidence="8">
    <location>
        <begin position="753"/>
        <end position="768"/>
    </location>
</feature>
<keyword evidence="11" id="KW-1185">Reference proteome</keyword>
<keyword evidence="5" id="KW-0175">Coiled coil</keyword>
<evidence type="ECO:0000259" key="7">
    <source>
        <dbReference type="PROSITE" id="PS50103"/>
    </source>
</evidence>
<dbReference type="InterPro" id="IPR041367">
    <property type="entry name" value="Znf-CCCH_4"/>
</dbReference>
<dbReference type="SUPFAM" id="SSF53098">
    <property type="entry name" value="Ribonuclease H-like"/>
    <property type="match status" value="1"/>
</dbReference>
<evidence type="ECO:0000256" key="2">
    <source>
        <dbReference type="ARBA" id="ARBA00022771"/>
    </source>
</evidence>
<feature type="region of interest" description="Disordered" evidence="6">
    <location>
        <begin position="1433"/>
        <end position="1462"/>
    </location>
</feature>
<evidence type="ECO:0000256" key="3">
    <source>
        <dbReference type="ARBA" id="ARBA00022833"/>
    </source>
</evidence>
<feature type="compositionally biased region" description="Low complexity" evidence="6">
    <location>
        <begin position="773"/>
        <end position="811"/>
    </location>
</feature>
<dbReference type="Gene3D" id="3.30.420.10">
    <property type="entry name" value="Ribonuclease H-like superfamily/Ribonuclease H"/>
    <property type="match status" value="1"/>
</dbReference>
<dbReference type="InterPro" id="IPR001878">
    <property type="entry name" value="Znf_CCHC"/>
</dbReference>
<accession>A0A812QE43</accession>
<reference evidence="10" key="1">
    <citation type="submission" date="2021-02" db="EMBL/GenBank/DDBJ databases">
        <authorList>
            <person name="Dougan E. K."/>
            <person name="Rhodes N."/>
            <person name="Thang M."/>
            <person name="Chan C."/>
        </authorList>
    </citation>
    <scope>NUCLEOTIDE SEQUENCE</scope>
</reference>
<evidence type="ECO:0000313" key="10">
    <source>
        <dbReference type="EMBL" id="CAE7390968.1"/>
    </source>
</evidence>
<dbReference type="GO" id="GO:0008270">
    <property type="term" value="F:zinc ion binding"/>
    <property type="evidence" value="ECO:0007669"/>
    <property type="project" value="UniProtKB-KW"/>
</dbReference>
<feature type="compositionally biased region" description="Low complexity" evidence="6">
    <location>
        <begin position="57"/>
        <end position="80"/>
    </location>
</feature>
<evidence type="ECO:0000256" key="5">
    <source>
        <dbReference type="SAM" id="Coils"/>
    </source>
</evidence>
<dbReference type="OrthoDB" id="6376200at2759"/>
<dbReference type="InterPro" id="IPR000571">
    <property type="entry name" value="Znf_CCCH"/>
</dbReference>
<dbReference type="Proteomes" id="UP000604046">
    <property type="component" value="Unassembled WGS sequence"/>
</dbReference>
<feature type="compositionally biased region" description="Polar residues" evidence="6">
    <location>
        <begin position="368"/>
        <end position="379"/>
    </location>
</feature>
<dbReference type="SUPFAM" id="SSF90229">
    <property type="entry name" value="CCCH zinc finger"/>
    <property type="match status" value="1"/>
</dbReference>
<feature type="compositionally biased region" description="Basic and acidic residues" evidence="6">
    <location>
        <begin position="1433"/>
        <end position="1457"/>
    </location>
</feature>
<dbReference type="InterPro" id="IPR001584">
    <property type="entry name" value="Integrase_cat-core"/>
</dbReference>
<comment type="caution">
    <text evidence="10">The sequence shown here is derived from an EMBL/GenBank/DDBJ whole genome shotgun (WGS) entry which is preliminary data.</text>
</comment>
<feature type="region of interest" description="Disordered" evidence="6">
    <location>
        <begin position="170"/>
        <end position="219"/>
    </location>
</feature>
<sequence length="1757" mass="191572">MADSDVGTVVGLPEDPMQREVMVAQAQAAGAAPNTEHPTMNGVGATRARSGVTNLLAEESSTSATEETVSFAGREGAPPTEGGPGGTVVRETASQHSQAGPERLGTNYDCGGAGPAEPTARREQVTATGYSTPRSTRLLQNGGQHWVAGLEMPSWVTRLGSYLSRGPQNEFFPSPLGGSQGSQRSLPGGPTFTLRPPSRPPTSPETPSSSSLPQEAIQAEVQRQLGQVLQKLQEAERRNERLEQELAAERGQAMAMKGLYGISPTEPSRPSDQVPSGLQGVLGPTEPSRHPDQVPSGLQGVLGPTEPSRHPDQVPSGLQGVLGPTEPSRHPDQVFSGLQGVLGPTEPSRQPDQVPPGLTGDLRGEWNPRSTDAQGSQAPSFLRPLLSGGSRPPTPPIPREPSSPTGGPVVEILAKGIKQLQELQAQNLSKTTSTTASQEVVKPGTVALSPLPEYRASDGAGSSALQLQDWMEVATTVLADVSENSGTWWSAVMELVNGTYARWLAATPLERLQITPEGAEALCTGRWTRVNARTASMLLSAMGEELRGEMISQRITQSSPRMVFRLFVLFQPGGSAERQEVLRKLQNPGEFVAGDGLEEALKTLRCWPRWLARCKSVNMSPPDASVMVRGLMNLTTKHISASPDATFRTAMLRTSLRLDAQPSLSQVQDYQKHLQAELETILASSGTTSTGLAATSSPKVRALDTSGSPKNKEKEKGGTEMCRYFIKPSGCRRGSRCTFSHNMATLDKETRARKCLQCGSESHRQKDCQVNVKPGAKTKPSPTSSTSTTTRSAGSAGQGQATPTVAAVAPTEPNEPVQGTPWTFETLMQAAQQVIQSQGQPATGGPDGGKSPEKTPSSMKVLVVKDIREVEVQLAGNHDTLLMPPQSAPGVDRQSQQTIVPLGELVKILGYTMKWSQEECILEDPNGEVIHLSTNSGCPQLCEAEALALIARLEERKRERLENETLATEDRIAKVASYMDRSWFEYLLNYTSTNNKEAGLRALRDVPFLREVPGECINGLIPPGEPKGGWETMKKVTYLTRAQRRTLLTAKKWIVHLFAGEEGHMEFYKFHDGDTVVLEVDIRQSRGHNLLGDSPTWEMLLWGARMGKIDMLCGGPPGRDGLAFCPKEPDATTLKPLSLISRMLWLYAVAATGRMTMAKGALRHKEVGFVIEHPGPTTSSPPQPRDQRPFLWETNMWKEFKGETGMFEVAFEQGGTGASSRMSTVLETNVPYSRGLEGIKSDDNLKDHPEGADRSRWSPGLVRALTIAFHMWSRSPRVYAMSPERWKAHVDASHLPYHRDCSTCVMARGTGRRHARVHHPDSYVLTSDLSGPLKPGLDAAVKGTPACNIRYLLVAKYLFPKEFVRAYTKREPPSEEGMVEQSQPEPGEAGLQLEEEDDQLLPDDEADYEPSIDDEDHNEEGGEQLVDLIEPLDNKDGEASNEREEELATHDSEDGGPKGHAAMRTGDCRPPEMTSLVFAVGIPNNKTATIKGALQDVILYLGAHGLPVLRFHSDRGEYYSAAFKSWLREQGIRGTWAEPGIPQTNGHAEATVKWIKNRTRTMLVASELPVRLWPAAAETAAAEQRAAVLGWKSSLLAPFGTTVHVKKRPCTALGPRRSGDVRSSVDEGEIRWFEWITGSRPNLVDPGGPTATLEADEVVKPATRLSEKTKLADVVPRVAVLERVKPGAIEEEAQQVLEINEEDEDMKFVERWFRDGPLPNFKATFTAVLVSTNTLKEFHQEEEYGFNYNLETWFREN</sequence>